<evidence type="ECO:0000313" key="8">
    <source>
        <dbReference type="EMBL" id="CAG9858859.1"/>
    </source>
</evidence>
<feature type="transmembrane region" description="Helical" evidence="6">
    <location>
        <begin position="333"/>
        <end position="350"/>
    </location>
</feature>
<reference evidence="8" key="1">
    <citation type="submission" date="2022-01" db="EMBL/GenBank/DDBJ databases">
        <authorList>
            <person name="King R."/>
        </authorList>
    </citation>
    <scope>NUCLEOTIDE SEQUENCE</scope>
</reference>
<proteinExistence type="predicted"/>
<gene>
    <name evidence="8" type="ORF">PHYEVI_LOCUS5246</name>
</gene>
<dbReference type="GO" id="GO:0022857">
    <property type="term" value="F:transmembrane transporter activity"/>
    <property type="evidence" value="ECO:0007669"/>
    <property type="project" value="InterPro"/>
</dbReference>
<dbReference type="InterPro" id="IPR036259">
    <property type="entry name" value="MFS_trans_sf"/>
</dbReference>
<feature type="transmembrane region" description="Helical" evidence="6">
    <location>
        <begin position="362"/>
        <end position="383"/>
    </location>
</feature>
<feature type="region of interest" description="Disordered" evidence="5">
    <location>
        <begin position="528"/>
        <end position="549"/>
    </location>
</feature>
<evidence type="ECO:0000313" key="9">
    <source>
        <dbReference type="Proteomes" id="UP001153712"/>
    </source>
</evidence>
<dbReference type="PROSITE" id="PS00216">
    <property type="entry name" value="SUGAR_TRANSPORT_1"/>
    <property type="match status" value="1"/>
</dbReference>
<evidence type="ECO:0000256" key="1">
    <source>
        <dbReference type="ARBA" id="ARBA00004141"/>
    </source>
</evidence>
<feature type="transmembrane region" description="Helical" evidence="6">
    <location>
        <begin position="216"/>
        <end position="238"/>
    </location>
</feature>
<dbReference type="AlphaFoldDB" id="A0A9N9TLT2"/>
<feature type="transmembrane region" description="Helical" evidence="6">
    <location>
        <begin position="187"/>
        <end position="209"/>
    </location>
</feature>
<dbReference type="SUPFAM" id="SSF103473">
    <property type="entry name" value="MFS general substrate transporter"/>
    <property type="match status" value="1"/>
</dbReference>
<dbReference type="Gene3D" id="1.20.1250.20">
    <property type="entry name" value="MFS general substrate transporter like domains"/>
    <property type="match status" value="1"/>
</dbReference>
<dbReference type="PANTHER" id="PTHR24064">
    <property type="entry name" value="SOLUTE CARRIER FAMILY 22 MEMBER"/>
    <property type="match status" value="1"/>
</dbReference>
<feature type="transmembrane region" description="Helical" evidence="6">
    <location>
        <begin position="476"/>
        <end position="496"/>
    </location>
</feature>
<feature type="transmembrane region" description="Helical" evidence="6">
    <location>
        <begin position="244"/>
        <end position="262"/>
    </location>
</feature>
<dbReference type="OrthoDB" id="5141738at2759"/>
<evidence type="ECO:0000256" key="6">
    <source>
        <dbReference type="SAM" id="Phobius"/>
    </source>
</evidence>
<feature type="transmembrane region" description="Helical" evidence="6">
    <location>
        <begin position="390"/>
        <end position="410"/>
    </location>
</feature>
<dbReference type="InterPro" id="IPR005828">
    <property type="entry name" value="MFS_sugar_transport-like"/>
</dbReference>
<keyword evidence="2 6" id="KW-0812">Transmembrane</keyword>
<feature type="transmembrane region" description="Helical" evidence="6">
    <location>
        <begin position="126"/>
        <end position="146"/>
    </location>
</feature>
<dbReference type="GO" id="GO:0016020">
    <property type="term" value="C:membrane"/>
    <property type="evidence" value="ECO:0007669"/>
    <property type="project" value="UniProtKB-SubCell"/>
</dbReference>
<feature type="transmembrane region" description="Helical" evidence="6">
    <location>
        <begin position="448"/>
        <end position="470"/>
    </location>
</feature>
<protein>
    <recommendedName>
        <fullName evidence="7">Major facilitator superfamily (MFS) profile domain-containing protein</fullName>
    </recommendedName>
</protein>
<feature type="domain" description="Major facilitator superfamily (MFS) profile" evidence="7">
    <location>
        <begin position="66"/>
        <end position="501"/>
    </location>
</feature>
<dbReference type="PROSITE" id="PS50850">
    <property type="entry name" value="MFS"/>
    <property type="match status" value="1"/>
</dbReference>
<dbReference type="InterPro" id="IPR005829">
    <property type="entry name" value="Sugar_transporter_CS"/>
</dbReference>
<evidence type="ECO:0000256" key="4">
    <source>
        <dbReference type="ARBA" id="ARBA00023136"/>
    </source>
</evidence>
<accession>A0A9N9TLT2</accession>
<evidence type="ECO:0000256" key="3">
    <source>
        <dbReference type="ARBA" id="ARBA00022989"/>
    </source>
</evidence>
<evidence type="ECO:0000256" key="5">
    <source>
        <dbReference type="SAM" id="MobiDB-lite"/>
    </source>
</evidence>
<dbReference type="EMBL" id="OU900095">
    <property type="protein sequence ID" value="CAG9858859.1"/>
    <property type="molecule type" value="Genomic_DNA"/>
</dbReference>
<dbReference type="CDD" id="cd17317">
    <property type="entry name" value="MFS_SLC22"/>
    <property type="match status" value="1"/>
</dbReference>
<feature type="transmembrane region" description="Helical" evidence="6">
    <location>
        <begin position="158"/>
        <end position="175"/>
    </location>
</feature>
<dbReference type="Proteomes" id="UP001153712">
    <property type="component" value="Chromosome 2"/>
</dbReference>
<comment type="subcellular location">
    <subcellularLocation>
        <location evidence="1">Membrane</location>
        <topology evidence="1">Multi-pass membrane protein</topology>
    </subcellularLocation>
</comment>
<organism evidence="8 9">
    <name type="scientific">Phyllotreta striolata</name>
    <name type="common">Striped flea beetle</name>
    <name type="synonym">Crioceris striolata</name>
    <dbReference type="NCBI Taxonomy" id="444603"/>
    <lineage>
        <taxon>Eukaryota</taxon>
        <taxon>Metazoa</taxon>
        <taxon>Ecdysozoa</taxon>
        <taxon>Arthropoda</taxon>
        <taxon>Hexapoda</taxon>
        <taxon>Insecta</taxon>
        <taxon>Pterygota</taxon>
        <taxon>Neoptera</taxon>
        <taxon>Endopterygota</taxon>
        <taxon>Coleoptera</taxon>
        <taxon>Polyphaga</taxon>
        <taxon>Cucujiformia</taxon>
        <taxon>Chrysomeloidea</taxon>
        <taxon>Chrysomelidae</taxon>
        <taxon>Galerucinae</taxon>
        <taxon>Alticini</taxon>
        <taxon>Phyllotreta</taxon>
    </lineage>
</organism>
<feature type="transmembrane region" description="Helical" evidence="6">
    <location>
        <begin position="416"/>
        <end position="436"/>
    </location>
</feature>
<dbReference type="InterPro" id="IPR020846">
    <property type="entry name" value="MFS_dom"/>
</dbReference>
<keyword evidence="4 6" id="KW-0472">Membrane</keyword>
<evidence type="ECO:0000259" key="7">
    <source>
        <dbReference type="PROSITE" id="PS50850"/>
    </source>
</evidence>
<name>A0A9N9TLT2_PHYSR</name>
<sequence length="549" mass="60765">MDGAYDLESLMGLLGDFGKYQAWQYSLHILSALTAGLNMMTLVTVAAIPDFRCKIPGVDVNNTFTILNDTLLAKYHPKLDSGKYDFCQLYNENSTTLSKCESYLWDPTYYQSSRAIEWEFVCDRRWMSAVAQAAYMFGVFTGAVVLGKMSDKYGRKPIFCWSAVLQLILGVGVAFTPEYYSFIFVRYLYGIFGSAGSYIPGFVLTMELVGPSKRSLCGMSFQAAFAIGIMLVASWGSFIKDRQILQIVYGCHALLLIGHIWLMDESPRWLWGNGRIRESVMIVKKALKMNGRSVNLDTAEFVSQGKTQTRPKEESSAAGAFDLFKSPNLRNKTLNVMLGWFANSIVYYGLALGTNSLEGNPYVNMFVMAAVEIPSYAIAVYLMDKWGRRSLTSCQMVIGGICCILTATISQVTVSMVFMFIGKFMIASSFAILYNYSAELFPTVIRSFAMGLGAMAARFSGTLTPLITLLDSFDPKIPSLLFAVVSIVSGFLIMFLPETLNKPLPQSIEEGETFGVGDTLFASLCGKGDADEPAGYDKKTESEQMQPLK</sequence>
<keyword evidence="9" id="KW-1185">Reference proteome</keyword>
<dbReference type="Pfam" id="PF00083">
    <property type="entry name" value="Sugar_tr"/>
    <property type="match status" value="1"/>
</dbReference>
<keyword evidence="3 6" id="KW-1133">Transmembrane helix</keyword>
<evidence type="ECO:0000256" key="2">
    <source>
        <dbReference type="ARBA" id="ARBA00022692"/>
    </source>
</evidence>